<organism evidence="2 3">
    <name type="scientific">Branchiostoma lanceolatum</name>
    <name type="common">Common lancelet</name>
    <name type="synonym">Amphioxus lanceolatum</name>
    <dbReference type="NCBI Taxonomy" id="7740"/>
    <lineage>
        <taxon>Eukaryota</taxon>
        <taxon>Metazoa</taxon>
        <taxon>Chordata</taxon>
        <taxon>Cephalochordata</taxon>
        <taxon>Leptocardii</taxon>
        <taxon>Amphioxiformes</taxon>
        <taxon>Branchiostomatidae</taxon>
        <taxon>Branchiostoma</taxon>
    </lineage>
</organism>
<dbReference type="Proteomes" id="UP000838412">
    <property type="component" value="Chromosome 4"/>
</dbReference>
<keyword evidence="1" id="KW-0472">Membrane</keyword>
<sequence length="304" mass="33587">MGSGAPLLNDYKQDFFWKRFPQTLLGGQKLRLGYDAPAYVYINQLFLFVFPWVIGGVFTAVVELTTLDVSVGYYSVGGIVAAFVLIAQSISFVVRRRGATVTRLDIQNILAEDDEVDFESCCGVETVEFVLPGKKYVANIVLHALLSGVMCGYGFWYLTPATLNSLYNTNTAATVLLYIFGWLTVCTAQFSLTAAPPPEPATFRAQDVYEITPLMRPFYVCVFLAFDLVARFYITFSGVNQVLHVVFIFLPLFWVLGLLPPLDALFPWLAEQVLVLALGGSPAAGDISHPSVVPPDIWSRILPV</sequence>
<keyword evidence="1" id="KW-0812">Transmembrane</keyword>
<proteinExistence type="inferred from homology"/>
<keyword evidence="3" id="KW-1185">Reference proteome</keyword>
<evidence type="ECO:0000256" key="1">
    <source>
        <dbReference type="RuleBase" id="RU367089"/>
    </source>
</evidence>
<dbReference type="PANTHER" id="PTHR12372:SF6">
    <property type="entry name" value="PECANEX-LIKE PROTEIN 4"/>
    <property type="match status" value="1"/>
</dbReference>
<comment type="similarity">
    <text evidence="1">Belongs to the pecanex family.</text>
</comment>
<dbReference type="AlphaFoldDB" id="A0A8J9ZQS8"/>
<dbReference type="InterPro" id="IPR039797">
    <property type="entry name" value="Pecanex"/>
</dbReference>
<feature type="transmembrane region" description="Helical" evidence="1">
    <location>
        <begin position="176"/>
        <end position="196"/>
    </location>
</feature>
<evidence type="ECO:0000313" key="2">
    <source>
        <dbReference type="EMBL" id="CAH1261827.1"/>
    </source>
</evidence>
<reference evidence="2" key="1">
    <citation type="submission" date="2022-01" db="EMBL/GenBank/DDBJ databases">
        <authorList>
            <person name="Braso-Vives M."/>
        </authorList>
    </citation>
    <scope>NUCLEOTIDE SEQUENCE</scope>
</reference>
<feature type="transmembrane region" description="Helical" evidence="1">
    <location>
        <begin position="242"/>
        <end position="259"/>
    </location>
</feature>
<keyword evidence="1" id="KW-1133">Transmembrane helix</keyword>
<dbReference type="EMBL" id="OV696689">
    <property type="protein sequence ID" value="CAH1261827.1"/>
    <property type="molecule type" value="Genomic_DNA"/>
</dbReference>
<feature type="transmembrane region" description="Helical" evidence="1">
    <location>
        <begin position="136"/>
        <end position="156"/>
    </location>
</feature>
<protein>
    <recommendedName>
        <fullName evidence="1">Pecanex-like protein</fullName>
    </recommendedName>
</protein>
<comment type="subcellular location">
    <subcellularLocation>
        <location evidence="1">Membrane</location>
        <topology evidence="1">Multi-pass membrane protein</topology>
    </subcellularLocation>
</comment>
<comment type="caution">
    <text evidence="1">Lacks conserved residue(s) required for the propagation of feature annotation.</text>
</comment>
<accession>A0A8J9ZQS8</accession>
<feature type="transmembrane region" description="Helical" evidence="1">
    <location>
        <begin position="38"/>
        <end position="61"/>
    </location>
</feature>
<name>A0A8J9ZQS8_BRALA</name>
<gene>
    <name evidence="2" type="primary">PCNX4</name>
    <name evidence="2" type="ORF">BLAG_LOCUS17134</name>
</gene>
<dbReference type="PANTHER" id="PTHR12372">
    <property type="entry name" value="PECANEX"/>
    <property type="match status" value="1"/>
</dbReference>
<evidence type="ECO:0000313" key="3">
    <source>
        <dbReference type="Proteomes" id="UP000838412"/>
    </source>
</evidence>
<feature type="transmembrane region" description="Helical" evidence="1">
    <location>
        <begin position="217"/>
        <end position="236"/>
    </location>
</feature>
<dbReference type="OrthoDB" id="10029809at2759"/>
<feature type="transmembrane region" description="Helical" evidence="1">
    <location>
        <begin position="73"/>
        <end position="94"/>
    </location>
</feature>
<dbReference type="GO" id="GO:0016020">
    <property type="term" value="C:membrane"/>
    <property type="evidence" value="ECO:0007669"/>
    <property type="project" value="UniProtKB-SubCell"/>
</dbReference>